<protein>
    <submittedName>
        <fullName evidence="2">Uncharacterized protein</fullName>
    </submittedName>
</protein>
<evidence type="ECO:0000313" key="3">
    <source>
        <dbReference type="Proteomes" id="UP000180088"/>
    </source>
</evidence>
<dbReference type="AlphaFoldDB" id="A0A1S1WVY3"/>
<name>A0A1S1WVY3_9NEIS</name>
<gene>
    <name evidence="2" type="ORF">BI347_16675</name>
</gene>
<comment type="caution">
    <text evidence="2">The sequence shown here is derived from an EMBL/GenBank/DDBJ whole genome shotgun (WGS) entry which is preliminary data.</text>
</comment>
<accession>A0A1S1WVY3</accession>
<sequence length="114" mass="12801">MIIIILISCSRHIAAQTRHGVMNMSKVIGQIQSETTIQPTSQIGGRYDDSPSHDGAAGHEMPYLDTYKFGDDGTDGFPTEHKGSRYWMDRLQVDEADPEFFSPMDNAMELDFDD</sequence>
<organism evidence="2 3">
    <name type="scientific">Chromobacterium sphagni</name>
    <dbReference type="NCBI Taxonomy" id="1903179"/>
    <lineage>
        <taxon>Bacteria</taxon>
        <taxon>Pseudomonadati</taxon>
        <taxon>Pseudomonadota</taxon>
        <taxon>Betaproteobacteria</taxon>
        <taxon>Neisseriales</taxon>
        <taxon>Chromobacteriaceae</taxon>
        <taxon>Chromobacterium</taxon>
    </lineage>
</organism>
<reference evidence="2 3" key="1">
    <citation type="submission" date="2016-09" db="EMBL/GenBank/DDBJ databases">
        <title>Chromobacterium muskegensis sp. nov., an insecticidal bacterium isolated from Sphagnum bogs.</title>
        <authorList>
            <person name="Sparks M.E."/>
            <person name="Blackburn M.B."/>
            <person name="Gundersen-Rindal D.E."/>
            <person name="Mitchell A."/>
            <person name="Farrar R."/>
            <person name="Kuhar D."/>
        </authorList>
    </citation>
    <scope>NUCLEOTIDE SEQUENCE [LARGE SCALE GENOMIC DNA]</scope>
    <source>
        <strain evidence="2 3">37-2</strain>
    </source>
</reference>
<proteinExistence type="predicted"/>
<dbReference type="EMBL" id="MKCS01000002">
    <property type="protein sequence ID" value="OHX11316.1"/>
    <property type="molecule type" value="Genomic_DNA"/>
</dbReference>
<evidence type="ECO:0000256" key="1">
    <source>
        <dbReference type="SAM" id="MobiDB-lite"/>
    </source>
</evidence>
<evidence type="ECO:0000313" key="2">
    <source>
        <dbReference type="EMBL" id="OHX11316.1"/>
    </source>
</evidence>
<dbReference type="Proteomes" id="UP000180088">
    <property type="component" value="Unassembled WGS sequence"/>
</dbReference>
<feature type="region of interest" description="Disordered" evidence="1">
    <location>
        <begin position="37"/>
        <end position="61"/>
    </location>
</feature>